<name>A0A2K6R006_RHIRO</name>
<dbReference type="AlphaFoldDB" id="A0A2K6R006"/>
<reference evidence="1" key="2">
    <citation type="submission" date="2025-09" db="UniProtKB">
        <authorList>
            <consortium name="Ensembl"/>
        </authorList>
    </citation>
    <scope>IDENTIFICATION</scope>
</reference>
<sequence length="77" mass="8540">MLITISDSWEKTNIYGVVGKAKDKSGEWYENPKAISSKRNKCVMLFKKLMCGKCFPGLETGRPGDGSMDFSEVVTEA</sequence>
<evidence type="ECO:0000313" key="2">
    <source>
        <dbReference type="Proteomes" id="UP000233200"/>
    </source>
</evidence>
<dbReference type="Proteomes" id="UP000233200">
    <property type="component" value="Unplaced"/>
</dbReference>
<organism evidence="1 2">
    <name type="scientific">Rhinopithecus roxellana</name>
    <name type="common">Golden snub-nosed monkey</name>
    <name type="synonym">Pygathrix roxellana</name>
    <dbReference type="NCBI Taxonomy" id="61622"/>
    <lineage>
        <taxon>Eukaryota</taxon>
        <taxon>Metazoa</taxon>
        <taxon>Chordata</taxon>
        <taxon>Craniata</taxon>
        <taxon>Vertebrata</taxon>
        <taxon>Euteleostomi</taxon>
        <taxon>Mammalia</taxon>
        <taxon>Eutheria</taxon>
        <taxon>Euarchontoglires</taxon>
        <taxon>Primates</taxon>
        <taxon>Haplorrhini</taxon>
        <taxon>Catarrhini</taxon>
        <taxon>Cercopithecidae</taxon>
        <taxon>Colobinae</taxon>
        <taxon>Rhinopithecus</taxon>
    </lineage>
</organism>
<reference evidence="1" key="1">
    <citation type="submission" date="2025-08" db="UniProtKB">
        <authorList>
            <consortium name="Ensembl"/>
        </authorList>
    </citation>
    <scope>IDENTIFICATION</scope>
</reference>
<accession>A0A2K6R006</accession>
<dbReference type="Ensembl" id="ENSRROT00000058826.1">
    <property type="protein sequence ID" value="ENSRROP00000034380.1"/>
    <property type="gene ID" value="ENSRROG00000040752.1"/>
</dbReference>
<keyword evidence="2" id="KW-1185">Reference proteome</keyword>
<proteinExistence type="predicted"/>
<protein>
    <submittedName>
        <fullName evidence="1">Uncharacterized protein</fullName>
    </submittedName>
</protein>
<evidence type="ECO:0000313" key="1">
    <source>
        <dbReference type="Ensembl" id="ENSRROP00000034380.1"/>
    </source>
</evidence>